<reference evidence="3" key="1">
    <citation type="submission" date="2021-04" db="EMBL/GenBank/DDBJ databases">
        <authorList>
            <person name="Chebbi M.A.C M."/>
        </authorList>
    </citation>
    <scope>NUCLEOTIDE SEQUENCE</scope>
</reference>
<gene>
    <name evidence="3" type="ORF">HICCMSTLAB_LOCUS4807</name>
</gene>
<proteinExistence type="predicted"/>
<evidence type="ECO:0000313" key="3">
    <source>
        <dbReference type="EMBL" id="CAG5088344.1"/>
    </source>
</evidence>
<dbReference type="InterPro" id="IPR027417">
    <property type="entry name" value="P-loop_NTPase"/>
</dbReference>
<organism evidence="3 4">
    <name type="scientific">Cotesia congregata</name>
    <name type="common">Parasitoid wasp</name>
    <name type="synonym">Apanteles congregatus</name>
    <dbReference type="NCBI Taxonomy" id="51543"/>
    <lineage>
        <taxon>Eukaryota</taxon>
        <taxon>Metazoa</taxon>
        <taxon>Ecdysozoa</taxon>
        <taxon>Arthropoda</taxon>
        <taxon>Hexapoda</taxon>
        <taxon>Insecta</taxon>
        <taxon>Pterygota</taxon>
        <taxon>Neoptera</taxon>
        <taxon>Endopterygota</taxon>
        <taxon>Hymenoptera</taxon>
        <taxon>Apocrita</taxon>
        <taxon>Ichneumonoidea</taxon>
        <taxon>Braconidae</taxon>
        <taxon>Microgastrinae</taxon>
        <taxon>Cotesia</taxon>
    </lineage>
</organism>
<dbReference type="PANTHER" id="PTHR24073">
    <property type="entry name" value="DRAB5-RELATED"/>
    <property type="match status" value="1"/>
</dbReference>
<dbReference type="OrthoDB" id="275177at2759"/>
<dbReference type="Gene3D" id="3.40.50.300">
    <property type="entry name" value="P-loop containing nucleotide triphosphate hydrolases"/>
    <property type="match status" value="1"/>
</dbReference>
<keyword evidence="1" id="KW-0547">Nucleotide-binding</keyword>
<evidence type="ECO:0000256" key="1">
    <source>
        <dbReference type="ARBA" id="ARBA00022741"/>
    </source>
</evidence>
<accession>A0A8J2MF38</accession>
<dbReference type="Proteomes" id="UP000786811">
    <property type="component" value="Unassembled WGS sequence"/>
</dbReference>
<sequence length="187" mass="21533">MKPLKIVIIGPVATGKTTIGNFLADATGMGYDYRPTQGVRILEFEASDVDVKNKKIKIDIELWDCSGDHKFEDCWSALRKDVQGLIFVYNKKTDDQIQELEKFYNYFVLKSQLEPKDCVVFFFESDKQIADAPKRLSSVFAKISQVNCNVEENRNKLKSDFQTFLSTLMTRIQEKSDHEENNILKNS</sequence>
<keyword evidence="4" id="KW-1185">Reference proteome</keyword>
<protein>
    <submittedName>
        <fullName evidence="3">Similar to ift22: Intraflagellar transport protein 22 homolog (Danio rerio)</fullName>
    </submittedName>
</protein>
<keyword evidence="2" id="KW-0342">GTP-binding</keyword>
<name>A0A8J2MF38_COTCN</name>
<dbReference type="Pfam" id="PF08477">
    <property type="entry name" value="Roc"/>
    <property type="match status" value="1"/>
</dbReference>
<dbReference type="GO" id="GO:0005525">
    <property type="term" value="F:GTP binding"/>
    <property type="evidence" value="ECO:0007669"/>
    <property type="project" value="UniProtKB-KW"/>
</dbReference>
<dbReference type="AlphaFoldDB" id="A0A8J2MF38"/>
<evidence type="ECO:0000256" key="2">
    <source>
        <dbReference type="ARBA" id="ARBA00023134"/>
    </source>
</evidence>
<dbReference type="SUPFAM" id="SSF52540">
    <property type="entry name" value="P-loop containing nucleoside triphosphate hydrolases"/>
    <property type="match status" value="1"/>
</dbReference>
<dbReference type="EMBL" id="CAJNRD030001119">
    <property type="protein sequence ID" value="CAG5088344.1"/>
    <property type="molecule type" value="Genomic_DNA"/>
</dbReference>
<comment type="caution">
    <text evidence="3">The sequence shown here is derived from an EMBL/GenBank/DDBJ whole genome shotgun (WGS) entry which is preliminary data.</text>
</comment>
<evidence type="ECO:0000313" key="4">
    <source>
        <dbReference type="Proteomes" id="UP000786811"/>
    </source>
</evidence>